<dbReference type="EMBL" id="LDYG01000002">
    <property type="protein sequence ID" value="KUP09210.1"/>
    <property type="molecule type" value="Genomic_DNA"/>
</dbReference>
<evidence type="ECO:0000256" key="1">
    <source>
        <dbReference type="SAM" id="Phobius"/>
    </source>
</evidence>
<comment type="caution">
    <text evidence="2">The sequence shown here is derived from an EMBL/GenBank/DDBJ whole genome shotgun (WGS) entry which is preliminary data.</text>
</comment>
<organism evidence="2 3">
    <name type="scientific">Bacillus coahuilensis p1.1.43</name>
    <dbReference type="NCBI Taxonomy" id="1150625"/>
    <lineage>
        <taxon>Bacteria</taxon>
        <taxon>Bacillati</taxon>
        <taxon>Bacillota</taxon>
        <taxon>Bacilli</taxon>
        <taxon>Bacillales</taxon>
        <taxon>Bacillaceae</taxon>
        <taxon>Bacillus</taxon>
    </lineage>
</organism>
<keyword evidence="1" id="KW-1133">Transmembrane helix</keyword>
<dbReference type="Proteomes" id="UP000074108">
    <property type="component" value="Unassembled WGS sequence"/>
</dbReference>
<sequence length="176" mass="20167">MKGVVVLKKIVLLFLLTSIPFGLAMWIIFFDFKLGVYTGIFFGSLMTLLLGIMHLVTTRKEGGSFTHSVKQKCEIQVQMNYEDVYQICLSSFNQLHRVNIVQQEKENGLLVARTRMSLMTWGENVTIHILEAKEEELNITIQSTPFLPTTIGDYGRNYANVRSLSTYIEQEIHKTI</sequence>
<keyword evidence="1" id="KW-0812">Transmembrane</keyword>
<proteinExistence type="predicted"/>
<keyword evidence="1" id="KW-0472">Membrane</keyword>
<feature type="transmembrane region" description="Helical" evidence="1">
    <location>
        <begin position="36"/>
        <end position="56"/>
    </location>
</feature>
<evidence type="ECO:0000313" key="2">
    <source>
        <dbReference type="EMBL" id="KUP09210.1"/>
    </source>
</evidence>
<reference evidence="2 3" key="1">
    <citation type="journal article" date="2016" name="Front. Microbiol.">
        <title>Microevolution Analysis of Bacillus coahuilensis Unveils Differences in Phosphorus Acquisition Strategies and Their Regulation.</title>
        <authorList>
            <person name="Gomez-Lunar Z."/>
            <person name="Hernandez-Gonzalez I."/>
            <person name="Rodriguez-Torres M.D."/>
            <person name="Souza V."/>
            <person name="Olmedo-Alvarez G."/>
        </authorList>
    </citation>
    <scope>NUCLEOTIDE SEQUENCE [LARGE SCALE GENOMIC DNA]</scope>
    <source>
        <strain evidence="3">p1.1.43</strain>
    </source>
</reference>
<accession>A0A147KC80</accession>
<evidence type="ECO:0000313" key="3">
    <source>
        <dbReference type="Proteomes" id="UP000074108"/>
    </source>
</evidence>
<gene>
    <name evidence="2" type="ORF">Q75_00845</name>
</gene>
<dbReference type="PATRIC" id="fig|1150625.3.peg.175"/>
<feature type="transmembrane region" description="Helical" evidence="1">
    <location>
        <begin position="12"/>
        <end position="30"/>
    </location>
</feature>
<dbReference type="AlphaFoldDB" id="A0A147KC80"/>
<name>A0A147KC80_9BACI</name>
<keyword evidence="3" id="KW-1185">Reference proteome</keyword>
<dbReference type="STRING" id="1150625.Q75_00845"/>
<protein>
    <submittedName>
        <fullName evidence="2">Uncharacterized protein</fullName>
    </submittedName>
</protein>